<dbReference type="InterPro" id="IPR014026">
    <property type="entry name" value="UDP-Glc/GDP-Man_DH_dimer"/>
</dbReference>
<dbReference type="Pfam" id="PF03721">
    <property type="entry name" value="UDPG_MGDP_dh_N"/>
    <property type="match status" value="1"/>
</dbReference>
<dbReference type="InterPro" id="IPR001732">
    <property type="entry name" value="UDP-Glc/GDP-Man_DH_N"/>
</dbReference>
<dbReference type="InterPro" id="IPR017476">
    <property type="entry name" value="UDP-Glc/GDP-Man"/>
</dbReference>
<evidence type="ECO:0000256" key="3">
    <source>
        <dbReference type="ARBA" id="ARBA00023027"/>
    </source>
</evidence>
<reference evidence="6 7" key="1">
    <citation type="submission" date="2023-07" db="EMBL/GenBank/DDBJ databases">
        <title>Genomic Encyclopedia of Type Strains, Phase IV (KMG-IV): sequencing the most valuable type-strain genomes for metagenomic binning, comparative biology and taxonomic classification.</title>
        <authorList>
            <person name="Goeker M."/>
        </authorList>
    </citation>
    <scope>NUCLEOTIDE SEQUENCE [LARGE SCALE GENOMIC DNA]</scope>
    <source>
        <strain evidence="6 7">DSM 18695</strain>
    </source>
</reference>
<name>A0ABU0ISF1_9CAUL</name>
<dbReference type="SUPFAM" id="SSF48179">
    <property type="entry name" value="6-phosphogluconate dehydrogenase C-terminal domain-like"/>
    <property type="match status" value="1"/>
</dbReference>
<dbReference type="InterPro" id="IPR036291">
    <property type="entry name" value="NAD(P)-bd_dom_sf"/>
</dbReference>
<keyword evidence="3" id="KW-0520">NAD</keyword>
<evidence type="ECO:0000256" key="2">
    <source>
        <dbReference type="ARBA" id="ARBA00023002"/>
    </source>
</evidence>
<dbReference type="InterPro" id="IPR036220">
    <property type="entry name" value="UDP-Glc/GDP-Man_DH_C_sf"/>
</dbReference>
<dbReference type="InterPro" id="IPR014027">
    <property type="entry name" value="UDP-Glc/GDP-Man_DH_C"/>
</dbReference>
<keyword evidence="7" id="KW-1185">Reference proteome</keyword>
<dbReference type="Gene3D" id="3.40.50.720">
    <property type="entry name" value="NAD(P)-binding Rossmann-like Domain"/>
    <property type="match status" value="2"/>
</dbReference>
<evidence type="ECO:0000313" key="6">
    <source>
        <dbReference type="EMBL" id="MDQ0464933.1"/>
    </source>
</evidence>
<sequence>MLTPKDARICVVGLGYVGLPLAVAFAGAYDTVGYDLDAGRIDELKRGHDRTLEVDAAELAAAVRLKLSATPADLADRNVYVVTVPTPIDANREPDLGAISSASRAIGAWLKAGDVVVYESTVYPGCTEEVCVPILEQVSGLTFNRDFFCGYSPERANPGDRQHRLTTIMKVTSGSTPEAAAFVDSLYAAIVPAGTHLASSIRVAEAAKVIENTQRDLNIALINEVAMICNRLGIDTQEVLEAAGTKWNFLPFRPGLVGGHCIGVDPYYLTHKAQAIGHNPEVILAGRRINDGMGGYVAGQVRDLAAGAGIGPGARVLILGLAFKENCPDLRNTRVVDVVGELGRMGFEVDLHDPWVDAAEARHEYGVELVAEPHLGAYDIVILAVAHRRFLDLGAAGVRAFGRPGAVVYDVKSALPRDGVDGRL</sequence>
<dbReference type="RefSeq" id="WP_307349947.1">
    <property type="nucleotide sequence ID" value="NZ_JAUSVS010000005.1"/>
</dbReference>
<dbReference type="GO" id="GO:0016491">
    <property type="term" value="F:oxidoreductase activity"/>
    <property type="evidence" value="ECO:0007669"/>
    <property type="project" value="UniProtKB-KW"/>
</dbReference>
<comment type="caution">
    <text evidence="6">The sequence shown here is derived from an EMBL/GenBank/DDBJ whole genome shotgun (WGS) entry which is preliminary data.</text>
</comment>
<comment type="similarity">
    <text evidence="1 4">Belongs to the UDP-glucose/GDP-mannose dehydrogenase family.</text>
</comment>
<dbReference type="SUPFAM" id="SSF52413">
    <property type="entry name" value="UDP-glucose/GDP-mannose dehydrogenase C-terminal domain"/>
    <property type="match status" value="1"/>
</dbReference>
<dbReference type="NCBIfam" id="TIGR03026">
    <property type="entry name" value="NDP-sugDHase"/>
    <property type="match status" value="1"/>
</dbReference>
<evidence type="ECO:0000256" key="4">
    <source>
        <dbReference type="PIRNR" id="PIRNR000124"/>
    </source>
</evidence>
<evidence type="ECO:0000259" key="5">
    <source>
        <dbReference type="SMART" id="SM00984"/>
    </source>
</evidence>
<dbReference type="PIRSF" id="PIRSF500136">
    <property type="entry name" value="UDP_ManNAc_DH"/>
    <property type="match status" value="1"/>
</dbReference>
<evidence type="ECO:0000313" key="7">
    <source>
        <dbReference type="Proteomes" id="UP001228905"/>
    </source>
</evidence>
<dbReference type="InterPro" id="IPR008927">
    <property type="entry name" value="6-PGluconate_DH-like_C_sf"/>
</dbReference>
<dbReference type="EMBL" id="JAUSVS010000005">
    <property type="protein sequence ID" value="MDQ0464933.1"/>
    <property type="molecule type" value="Genomic_DNA"/>
</dbReference>
<organism evidence="6 7">
    <name type="scientific">Caulobacter ginsengisoli</name>
    <dbReference type="NCBI Taxonomy" id="400775"/>
    <lineage>
        <taxon>Bacteria</taxon>
        <taxon>Pseudomonadati</taxon>
        <taxon>Pseudomonadota</taxon>
        <taxon>Alphaproteobacteria</taxon>
        <taxon>Caulobacterales</taxon>
        <taxon>Caulobacteraceae</taxon>
        <taxon>Caulobacter</taxon>
    </lineage>
</organism>
<dbReference type="PANTHER" id="PTHR43491">
    <property type="entry name" value="UDP-N-ACETYL-D-MANNOSAMINE DEHYDROGENASE"/>
    <property type="match status" value="1"/>
</dbReference>
<dbReference type="SMART" id="SM00984">
    <property type="entry name" value="UDPG_MGDP_dh_C"/>
    <property type="match status" value="1"/>
</dbReference>
<dbReference type="Pfam" id="PF03720">
    <property type="entry name" value="UDPG_MGDP_dh_C"/>
    <property type="match status" value="1"/>
</dbReference>
<evidence type="ECO:0000256" key="1">
    <source>
        <dbReference type="ARBA" id="ARBA00006601"/>
    </source>
</evidence>
<gene>
    <name evidence="6" type="ORF">QO010_002717</name>
</gene>
<dbReference type="InterPro" id="IPR028359">
    <property type="entry name" value="UDP_ManNAc/GlcNAc_DH"/>
</dbReference>
<dbReference type="EC" id="1.1.1.-" evidence="6"/>
<dbReference type="PIRSF" id="PIRSF000124">
    <property type="entry name" value="UDPglc_GDPman_dh"/>
    <property type="match status" value="1"/>
</dbReference>
<proteinExistence type="inferred from homology"/>
<keyword evidence="2 6" id="KW-0560">Oxidoreductase</keyword>
<protein>
    <submittedName>
        <fullName evidence="6">UDP-N-acetyl-D-galactosamine dehydrogenase</fullName>
        <ecNumber evidence="6">1.1.1.-</ecNumber>
    </submittedName>
</protein>
<dbReference type="Proteomes" id="UP001228905">
    <property type="component" value="Unassembled WGS sequence"/>
</dbReference>
<dbReference type="PANTHER" id="PTHR43491:SF2">
    <property type="entry name" value="UDP-N-ACETYL-D-MANNOSAMINE DEHYDROGENASE"/>
    <property type="match status" value="1"/>
</dbReference>
<accession>A0ABU0ISF1</accession>
<dbReference type="Pfam" id="PF00984">
    <property type="entry name" value="UDPG_MGDP_dh"/>
    <property type="match status" value="1"/>
</dbReference>
<feature type="domain" description="UDP-glucose/GDP-mannose dehydrogenase C-terminal" evidence="5">
    <location>
        <begin position="317"/>
        <end position="417"/>
    </location>
</feature>
<dbReference type="SUPFAM" id="SSF51735">
    <property type="entry name" value="NAD(P)-binding Rossmann-fold domains"/>
    <property type="match status" value="1"/>
</dbReference>